<feature type="transmembrane region" description="Helical" evidence="6">
    <location>
        <begin position="265"/>
        <end position="287"/>
    </location>
</feature>
<protein>
    <submittedName>
        <fullName evidence="7">Branched-chain amino acid ABC transporter permease</fullName>
    </submittedName>
</protein>
<dbReference type="PANTHER" id="PTHR30482">
    <property type="entry name" value="HIGH-AFFINITY BRANCHED-CHAIN AMINO ACID TRANSPORT SYSTEM PERMEASE"/>
    <property type="match status" value="1"/>
</dbReference>
<feature type="transmembrane region" description="Helical" evidence="6">
    <location>
        <begin position="44"/>
        <end position="65"/>
    </location>
</feature>
<keyword evidence="5 6" id="KW-0472">Membrane</keyword>
<evidence type="ECO:0000256" key="1">
    <source>
        <dbReference type="ARBA" id="ARBA00004651"/>
    </source>
</evidence>
<evidence type="ECO:0000256" key="6">
    <source>
        <dbReference type="SAM" id="Phobius"/>
    </source>
</evidence>
<dbReference type="GO" id="GO:0005886">
    <property type="term" value="C:plasma membrane"/>
    <property type="evidence" value="ECO:0007669"/>
    <property type="project" value="UniProtKB-SubCell"/>
</dbReference>
<feature type="transmembrane region" description="Helical" evidence="6">
    <location>
        <begin position="137"/>
        <end position="156"/>
    </location>
</feature>
<dbReference type="Pfam" id="PF02653">
    <property type="entry name" value="BPD_transp_2"/>
    <property type="match status" value="1"/>
</dbReference>
<dbReference type="Proteomes" id="UP000886657">
    <property type="component" value="Unassembled WGS sequence"/>
</dbReference>
<dbReference type="InterPro" id="IPR001851">
    <property type="entry name" value="ABC_transp_permease"/>
</dbReference>
<dbReference type="CDD" id="cd06581">
    <property type="entry name" value="TM_PBP1_LivM_like"/>
    <property type="match status" value="1"/>
</dbReference>
<evidence type="ECO:0000256" key="2">
    <source>
        <dbReference type="ARBA" id="ARBA00022475"/>
    </source>
</evidence>
<comment type="caution">
    <text evidence="7">The sequence shown here is derived from an EMBL/GenBank/DDBJ whole genome shotgun (WGS) entry which is preliminary data.</text>
</comment>
<dbReference type="EMBL" id="JADKIO010000012">
    <property type="protein sequence ID" value="MBK9797887.1"/>
    <property type="molecule type" value="Genomic_DNA"/>
</dbReference>
<dbReference type="AlphaFoldDB" id="A0A9D7SHP7"/>
<feature type="transmembrane region" description="Helical" evidence="6">
    <location>
        <begin position="176"/>
        <end position="195"/>
    </location>
</feature>
<comment type="subcellular location">
    <subcellularLocation>
        <location evidence="1">Cell membrane</location>
        <topology evidence="1">Multi-pass membrane protein</topology>
    </subcellularLocation>
</comment>
<proteinExistence type="predicted"/>
<evidence type="ECO:0000256" key="5">
    <source>
        <dbReference type="ARBA" id="ARBA00023136"/>
    </source>
</evidence>
<evidence type="ECO:0000256" key="4">
    <source>
        <dbReference type="ARBA" id="ARBA00022989"/>
    </source>
</evidence>
<dbReference type="InterPro" id="IPR043428">
    <property type="entry name" value="LivM-like"/>
</dbReference>
<evidence type="ECO:0000256" key="3">
    <source>
        <dbReference type="ARBA" id="ARBA00022692"/>
    </source>
</evidence>
<feature type="transmembrane region" description="Helical" evidence="6">
    <location>
        <begin position="308"/>
        <end position="326"/>
    </location>
</feature>
<keyword evidence="4 6" id="KW-1133">Transmembrane helix</keyword>
<feature type="transmembrane region" description="Helical" evidence="6">
    <location>
        <begin position="104"/>
        <end position="130"/>
    </location>
</feature>
<accession>A0A9D7SHP7</accession>
<keyword evidence="3 6" id="KW-0812">Transmembrane</keyword>
<gene>
    <name evidence="7" type="ORF">IPP58_15675</name>
</gene>
<feature type="transmembrane region" description="Helical" evidence="6">
    <location>
        <begin position="72"/>
        <end position="92"/>
    </location>
</feature>
<organism evidence="7 8">
    <name type="scientific">Candidatus Geothrix skivensis</name>
    <dbReference type="NCBI Taxonomy" id="2954439"/>
    <lineage>
        <taxon>Bacteria</taxon>
        <taxon>Pseudomonadati</taxon>
        <taxon>Acidobacteriota</taxon>
        <taxon>Holophagae</taxon>
        <taxon>Holophagales</taxon>
        <taxon>Holophagaceae</taxon>
        <taxon>Geothrix</taxon>
    </lineage>
</organism>
<dbReference type="GO" id="GO:0015658">
    <property type="term" value="F:branched-chain amino acid transmembrane transporter activity"/>
    <property type="evidence" value="ECO:0007669"/>
    <property type="project" value="InterPro"/>
</dbReference>
<keyword evidence="2" id="KW-1003">Cell membrane</keyword>
<name>A0A9D7SHP7_9BACT</name>
<sequence length="340" mass="36517">MGPLPTSRPSRLRFWMVCGLVLALAIPLQLLTDAGLFPAILNPYYLHLLTIIGMNIILVASLNLLNGYLGEFALGHAGFMAVGAYAAATLAAKVLPASGALPPILGTVLTLGLTLAGAMLAAALVGYLVGLVTFKTVGDYLAIITLGFNMIIVNAIQNIDALGGPRGFTGIPRNTTFLAVIVCTVLTVAILRNLVQSSFGRVWVSIRENAIAAELMGVDLNRAKNQAFTIAAAFAGLAGGLWAQYQQFITPRSFDYIKTTEILVMLYLGGMASLSGSILGVVAYTLLMELLRNLLSAFAPQFAEWRMLISPLILIVIMLTRQFGLMGNREWSWLRPERES</sequence>
<reference evidence="7" key="1">
    <citation type="submission" date="2020-10" db="EMBL/GenBank/DDBJ databases">
        <title>Connecting structure to function with the recovery of over 1000 high-quality activated sludge metagenome-assembled genomes encoding full-length rRNA genes using long-read sequencing.</title>
        <authorList>
            <person name="Singleton C.M."/>
            <person name="Petriglieri F."/>
            <person name="Kristensen J.M."/>
            <person name="Kirkegaard R.H."/>
            <person name="Michaelsen T.Y."/>
            <person name="Andersen M.H."/>
            <person name="Karst S.M."/>
            <person name="Dueholm M.S."/>
            <person name="Nielsen P.H."/>
            <person name="Albertsen M."/>
        </authorList>
    </citation>
    <scope>NUCLEOTIDE SEQUENCE</scope>
    <source>
        <strain evidence="7">Skiv_18-Q3-R9-52_MAXAC.067</strain>
    </source>
</reference>
<evidence type="ECO:0000313" key="7">
    <source>
        <dbReference type="EMBL" id="MBK9797887.1"/>
    </source>
</evidence>
<evidence type="ECO:0000313" key="8">
    <source>
        <dbReference type="Proteomes" id="UP000886657"/>
    </source>
</evidence>
<feature type="transmembrane region" description="Helical" evidence="6">
    <location>
        <begin position="12"/>
        <end position="32"/>
    </location>
</feature>
<dbReference type="PANTHER" id="PTHR30482:SF10">
    <property type="entry name" value="HIGH-AFFINITY BRANCHED-CHAIN AMINO ACID TRANSPORT PROTEIN BRAE"/>
    <property type="match status" value="1"/>
</dbReference>